<organism evidence="1 2">
    <name type="scientific">Teichococcus deserti</name>
    <dbReference type="NCBI Taxonomy" id="1817963"/>
    <lineage>
        <taxon>Bacteria</taxon>
        <taxon>Pseudomonadati</taxon>
        <taxon>Pseudomonadota</taxon>
        <taxon>Alphaproteobacteria</taxon>
        <taxon>Acetobacterales</taxon>
        <taxon>Roseomonadaceae</taxon>
        <taxon>Roseomonas</taxon>
    </lineage>
</organism>
<proteinExistence type="predicted"/>
<evidence type="ECO:0000313" key="1">
    <source>
        <dbReference type="EMBL" id="ONG58798.1"/>
    </source>
</evidence>
<comment type="caution">
    <text evidence="1">The sequence shown here is derived from an EMBL/GenBank/DDBJ whole genome shotgun (WGS) entry which is preliminary data.</text>
</comment>
<dbReference type="AlphaFoldDB" id="A0A1V2H859"/>
<reference evidence="1 2" key="1">
    <citation type="submission" date="2016-10" db="EMBL/GenBank/DDBJ databases">
        <title>Draft Genome sequence of Roseomonas sp. strain M3.</title>
        <authorList>
            <person name="Subhash Y."/>
            <person name="Lee S."/>
        </authorList>
    </citation>
    <scope>NUCLEOTIDE SEQUENCE [LARGE SCALE GENOMIC DNA]</scope>
    <source>
        <strain evidence="1 2">M3</strain>
    </source>
</reference>
<dbReference type="EMBL" id="MLCO01000012">
    <property type="protein sequence ID" value="ONG58798.1"/>
    <property type="molecule type" value="Genomic_DNA"/>
</dbReference>
<accession>A0A1V2H859</accession>
<name>A0A1V2H859_9PROT</name>
<keyword evidence="2" id="KW-1185">Reference proteome</keyword>
<gene>
    <name evidence="1" type="ORF">BKE38_01840</name>
</gene>
<evidence type="ECO:0000313" key="2">
    <source>
        <dbReference type="Proteomes" id="UP000188879"/>
    </source>
</evidence>
<sequence length="116" mass="11989">MSALLINLAVTILLSQGAAGLGLWAAKLRREARDSSLAKLVGAASRVAGRMNDAFGHLPIGLEREALKAAAIAEGVKAIRDEFAPHVRRVSGTDDKLAGIIAGEFGKLPAPAVPIV</sequence>
<dbReference type="RefSeq" id="WP_076955676.1">
    <property type="nucleotide sequence ID" value="NZ_MLCO01000012.1"/>
</dbReference>
<dbReference type="Proteomes" id="UP000188879">
    <property type="component" value="Unassembled WGS sequence"/>
</dbReference>
<protein>
    <submittedName>
        <fullName evidence="1">Uncharacterized protein</fullName>
    </submittedName>
</protein>